<dbReference type="Proteomes" id="UP000076727">
    <property type="component" value="Unassembled WGS sequence"/>
</dbReference>
<dbReference type="OrthoDB" id="3261851at2759"/>
<evidence type="ECO:0000313" key="1">
    <source>
        <dbReference type="EMBL" id="KZT65502.1"/>
    </source>
</evidence>
<dbReference type="EMBL" id="KV429104">
    <property type="protein sequence ID" value="KZT65502.1"/>
    <property type="molecule type" value="Genomic_DNA"/>
</dbReference>
<organism evidence="1 2">
    <name type="scientific">Daedalea quercina L-15889</name>
    <dbReference type="NCBI Taxonomy" id="1314783"/>
    <lineage>
        <taxon>Eukaryota</taxon>
        <taxon>Fungi</taxon>
        <taxon>Dikarya</taxon>
        <taxon>Basidiomycota</taxon>
        <taxon>Agaricomycotina</taxon>
        <taxon>Agaricomycetes</taxon>
        <taxon>Polyporales</taxon>
        <taxon>Fomitopsis</taxon>
    </lineage>
</organism>
<dbReference type="AlphaFoldDB" id="A0A165MCI9"/>
<name>A0A165MCI9_9APHY</name>
<proteinExistence type="predicted"/>
<reference evidence="1 2" key="1">
    <citation type="journal article" date="2016" name="Mol. Biol. Evol.">
        <title>Comparative Genomics of Early-Diverging Mushroom-Forming Fungi Provides Insights into the Origins of Lignocellulose Decay Capabilities.</title>
        <authorList>
            <person name="Nagy L.G."/>
            <person name="Riley R."/>
            <person name="Tritt A."/>
            <person name="Adam C."/>
            <person name="Daum C."/>
            <person name="Floudas D."/>
            <person name="Sun H."/>
            <person name="Yadav J.S."/>
            <person name="Pangilinan J."/>
            <person name="Larsson K.H."/>
            <person name="Matsuura K."/>
            <person name="Barry K."/>
            <person name="Labutti K."/>
            <person name="Kuo R."/>
            <person name="Ohm R.A."/>
            <person name="Bhattacharya S.S."/>
            <person name="Shirouzu T."/>
            <person name="Yoshinaga Y."/>
            <person name="Martin F.M."/>
            <person name="Grigoriev I.V."/>
            <person name="Hibbett D.S."/>
        </authorList>
    </citation>
    <scope>NUCLEOTIDE SEQUENCE [LARGE SCALE GENOMIC DNA]</scope>
    <source>
        <strain evidence="1 2">L-15889</strain>
    </source>
</reference>
<dbReference type="STRING" id="1314783.A0A165MCI9"/>
<accession>A0A165MCI9</accession>
<protein>
    <submittedName>
        <fullName evidence="1">Uncharacterized protein</fullName>
    </submittedName>
</protein>
<evidence type="ECO:0000313" key="2">
    <source>
        <dbReference type="Proteomes" id="UP000076727"/>
    </source>
</evidence>
<sequence>MSDSQSITAVSSEWLQEKLQLLMNSPYIHFSHPNLHGIRMGHGPVDLFSTRFNNMFTSDATGVVAGNQVDKEGLKQALLALQRKWNNDTVKFSPSAGAQEGSLATNFQFTPTGASQPADVTASASVRQDGGTERIDTLTLDGDASLFAQS</sequence>
<gene>
    <name evidence="1" type="ORF">DAEQUDRAFT_740593</name>
</gene>
<keyword evidence="2" id="KW-1185">Reference proteome</keyword>